<dbReference type="GO" id="GO:0005737">
    <property type="term" value="C:cytoplasm"/>
    <property type="evidence" value="ECO:0007669"/>
    <property type="project" value="TreeGrafter"/>
</dbReference>
<dbReference type="EMBL" id="JQCL01000055">
    <property type="protein sequence ID" value="KRO11566.1"/>
    <property type="molecule type" value="Genomic_DNA"/>
</dbReference>
<dbReference type="GO" id="GO:0008999">
    <property type="term" value="F:protein-N-terminal-alanine acetyltransferase activity"/>
    <property type="evidence" value="ECO:0007669"/>
    <property type="project" value="TreeGrafter"/>
</dbReference>
<dbReference type="Gene3D" id="3.40.630.30">
    <property type="match status" value="1"/>
</dbReference>
<evidence type="ECO:0000259" key="4">
    <source>
        <dbReference type="PROSITE" id="PS51186"/>
    </source>
</evidence>
<dbReference type="PANTHER" id="PTHR43792:SF8">
    <property type="entry name" value="[RIBOSOMAL PROTEIN US5]-ALANINE N-ACETYLTRANSFERASE"/>
    <property type="match status" value="1"/>
</dbReference>
<keyword evidence="6" id="KW-1185">Reference proteome</keyword>
<accession>A0A0R2MCZ0</accession>
<comment type="similarity">
    <text evidence="3">Belongs to the acetyltransferase family. RimJ subfamily.</text>
</comment>
<comment type="caution">
    <text evidence="5">The sequence shown here is derived from an EMBL/GenBank/DDBJ whole genome shotgun (WGS) entry which is preliminary data.</text>
</comment>
<gene>
    <name evidence="5" type="ORF">IV64_GL002395</name>
</gene>
<name>A0A0R2MCZ0_9LACO</name>
<evidence type="ECO:0000256" key="3">
    <source>
        <dbReference type="ARBA" id="ARBA00038502"/>
    </source>
</evidence>
<dbReference type="OrthoDB" id="9798081at2"/>
<dbReference type="PROSITE" id="PS51186">
    <property type="entry name" value="GNAT"/>
    <property type="match status" value="1"/>
</dbReference>
<feature type="domain" description="N-acetyltransferase" evidence="4">
    <location>
        <begin position="13"/>
        <end position="175"/>
    </location>
</feature>
<evidence type="ECO:0000313" key="6">
    <source>
        <dbReference type="Proteomes" id="UP000051783"/>
    </source>
</evidence>
<dbReference type="SUPFAM" id="SSF55729">
    <property type="entry name" value="Acyl-CoA N-acyltransferases (Nat)"/>
    <property type="match status" value="1"/>
</dbReference>
<dbReference type="InterPro" id="IPR016181">
    <property type="entry name" value="Acyl_CoA_acyltransferase"/>
</dbReference>
<dbReference type="PATRIC" id="fig|942150.3.peg.2502"/>
<evidence type="ECO:0000313" key="5">
    <source>
        <dbReference type="EMBL" id="KRO11566.1"/>
    </source>
</evidence>
<dbReference type="RefSeq" id="WP_057706115.1">
    <property type="nucleotide sequence ID" value="NZ_JQCL01000055.1"/>
</dbReference>
<keyword evidence="1 5" id="KW-0808">Transferase</keyword>
<organism evidence="5 6">
    <name type="scientific">Lactiplantibacillus xiangfangensis</name>
    <dbReference type="NCBI Taxonomy" id="942150"/>
    <lineage>
        <taxon>Bacteria</taxon>
        <taxon>Bacillati</taxon>
        <taxon>Bacillota</taxon>
        <taxon>Bacilli</taxon>
        <taxon>Lactobacillales</taxon>
        <taxon>Lactobacillaceae</taxon>
        <taxon>Lactiplantibacillus</taxon>
    </lineage>
</organism>
<dbReference type="PANTHER" id="PTHR43792">
    <property type="entry name" value="GNAT FAMILY, PUTATIVE (AFU_ORTHOLOGUE AFUA_3G00765)-RELATED-RELATED"/>
    <property type="match status" value="1"/>
</dbReference>
<dbReference type="AlphaFoldDB" id="A0A0R2MCZ0"/>
<evidence type="ECO:0000256" key="1">
    <source>
        <dbReference type="ARBA" id="ARBA00022679"/>
    </source>
</evidence>
<dbReference type="InterPro" id="IPR000182">
    <property type="entry name" value="GNAT_dom"/>
</dbReference>
<dbReference type="Pfam" id="PF13302">
    <property type="entry name" value="Acetyltransf_3"/>
    <property type="match status" value="1"/>
</dbReference>
<keyword evidence="2" id="KW-0012">Acyltransferase</keyword>
<proteinExistence type="inferred from homology"/>
<dbReference type="Proteomes" id="UP000051783">
    <property type="component" value="Unassembled WGS sequence"/>
</dbReference>
<reference evidence="5 6" key="1">
    <citation type="journal article" date="2015" name="Genome Announc.">
        <title>Expanding the biotechnology potential of lactobacilli through comparative genomics of 213 strains and associated genera.</title>
        <authorList>
            <person name="Sun Z."/>
            <person name="Harris H.M."/>
            <person name="McCann A."/>
            <person name="Guo C."/>
            <person name="Argimon S."/>
            <person name="Zhang W."/>
            <person name="Yang X."/>
            <person name="Jeffery I.B."/>
            <person name="Cooney J.C."/>
            <person name="Kagawa T.F."/>
            <person name="Liu W."/>
            <person name="Song Y."/>
            <person name="Salvetti E."/>
            <person name="Wrobel A."/>
            <person name="Rasinkangas P."/>
            <person name="Parkhill J."/>
            <person name="Rea M.C."/>
            <person name="O'Sullivan O."/>
            <person name="Ritari J."/>
            <person name="Douillard F.P."/>
            <person name="Paul Ross R."/>
            <person name="Yang R."/>
            <person name="Briner A.E."/>
            <person name="Felis G.E."/>
            <person name="de Vos W.M."/>
            <person name="Barrangou R."/>
            <person name="Klaenhammer T.R."/>
            <person name="Caufield P.W."/>
            <person name="Cui Y."/>
            <person name="Zhang H."/>
            <person name="O'Toole P.W."/>
        </authorList>
    </citation>
    <scope>NUCLEOTIDE SEQUENCE [LARGE SCALE GENOMIC DNA]</scope>
    <source>
        <strain evidence="5 6">LMG 26013</strain>
    </source>
</reference>
<dbReference type="InterPro" id="IPR051531">
    <property type="entry name" value="N-acetyltransferase"/>
</dbReference>
<dbReference type="STRING" id="942150.IV64_GL002395"/>
<protein>
    <submittedName>
        <fullName evidence="5">Acetyltransferase</fullName>
    </submittedName>
</protein>
<sequence>MGMVTVTAQGEQLRLRPFTAADVTDYYELVANQAIATPAGFTVAHSVTEAGFLLKQQLNLPQVFALELVATGKVIGSVGLYERMNRYGEPAPRQMDLGYMLNMDYWRRGMMTAAVRLIQQYGFNELKLRRITASCLADNLASKLILEHGGFRQYDAVTHPDYAPFGAGQTELFYECVGLATTLGDEQNATC</sequence>
<evidence type="ECO:0000256" key="2">
    <source>
        <dbReference type="ARBA" id="ARBA00023315"/>
    </source>
</evidence>